<dbReference type="PANTHER" id="PTHR35685:SF2">
    <property type="entry name" value="825-OAK-RELATED"/>
    <property type="match status" value="1"/>
</dbReference>
<name>A0A6I8WAW8_DROPS</name>
<dbReference type="KEGG" id="dpo:117183194"/>
<sequence length="126" mass="12521">MFKFAAVILAVLACASAKPGFLSAPLAYTAPAAIVAAPAPVVTATSSQVFARNYNGIAAAPVIAPVAAPLAAPVIAKYAAAPLATPLAYHSAPLAYSSSLASPLGYSAPLTYNTYSAFPAPAPVLF</sequence>
<reference evidence="3" key="1">
    <citation type="submission" date="2025-08" db="UniProtKB">
        <authorList>
            <consortium name="RefSeq"/>
        </authorList>
    </citation>
    <scope>IDENTIFICATION</scope>
    <source>
        <strain evidence="3">MV-25-SWS-2005</strain>
        <tissue evidence="3">Whole body</tissue>
    </source>
</reference>
<protein>
    <submittedName>
        <fullName evidence="3">Cuticle protein 38-like</fullName>
    </submittedName>
</protein>
<dbReference type="InterPro" id="IPR054721">
    <property type="entry name" value="GEO12453p1-like"/>
</dbReference>
<keyword evidence="1" id="KW-0732">Signal</keyword>
<dbReference type="Pfam" id="PF22861">
    <property type="entry name" value="GEO12453p1-like"/>
    <property type="match status" value="1"/>
</dbReference>
<organism evidence="2 3">
    <name type="scientific">Drosophila pseudoobscura pseudoobscura</name>
    <name type="common">Fruit fly</name>
    <dbReference type="NCBI Taxonomy" id="46245"/>
    <lineage>
        <taxon>Eukaryota</taxon>
        <taxon>Metazoa</taxon>
        <taxon>Ecdysozoa</taxon>
        <taxon>Arthropoda</taxon>
        <taxon>Hexapoda</taxon>
        <taxon>Insecta</taxon>
        <taxon>Pterygota</taxon>
        <taxon>Neoptera</taxon>
        <taxon>Endopterygota</taxon>
        <taxon>Diptera</taxon>
        <taxon>Brachycera</taxon>
        <taxon>Muscomorpha</taxon>
        <taxon>Ephydroidea</taxon>
        <taxon>Drosophilidae</taxon>
        <taxon>Drosophila</taxon>
        <taxon>Sophophora</taxon>
    </lineage>
</organism>
<keyword evidence="2" id="KW-1185">Reference proteome</keyword>
<evidence type="ECO:0000313" key="3">
    <source>
        <dbReference type="RefSeq" id="XP_033239704.1"/>
    </source>
</evidence>
<dbReference type="AlphaFoldDB" id="A0A6I8WAW8"/>
<dbReference type="PANTHER" id="PTHR35685">
    <property type="entry name" value="825-OAK-RELATED-RELATED"/>
    <property type="match status" value="1"/>
</dbReference>
<dbReference type="Proteomes" id="UP000001819">
    <property type="component" value="Chromosome X"/>
</dbReference>
<proteinExistence type="predicted"/>
<evidence type="ECO:0000256" key="1">
    <source>
        <dbReference type="SAM" id="SignalP"/>
    </source>
</evidence>
<feature type="chain" id="PRO_5026270853" evidence="1">
    <location>
        <begin position="18"/>
        <end position="126"/>
    </location>
</feature>
<gene>
    <name evidence="3" type="primary">LOC117183194</name>
</gene>
<evidence type="ECO:0000313" key="2">
    <source>
        <dbReference type="Proteomes" id="UP000001819"/>
    </source>
</evidence>
<dbReference type="RefSeq" id="XP_033239704.1">
    <property type="nucleotide sequence ID" value="XM_033383813.1"/>
</dbReference>
<feature type="signal peptide" evidence="1">
    <location>
        <begin position="1"/>
        <end position="17"/>
    </location>
</feature>
<dbReference type="InParanoid" id="A0A6I8WAW8"/>
<accession>A0A6I8WAW8</accession>